<name>A0A382LYH9_9ZZZZ</name>
<dbReference type="EMBL" id="UINC01090017">
    <property type="protein sequence ID" value="SVC41593.1"/>
    <property type="molecule type" value="Genomic_DNA"/>
</dbReference>
<organism evidence="2">
    <name type="scientific">marine metagenome</name>
    <dbReference type="NCBI Taxonomy" id="408172"/>
    <lineage>
        <taxon>unclassified sequences</taxon>
        <taxon>metagenomes</taxon>
        <taxon>ecological metagenomes</taxon>
    </lineage>
</organism>
<keyword evidence="1" id="KW-0472">Membrane</keyword>
<feature type="transmembrane region" description="Helical" evidence="1">
    <location>
        <begin position="288"/>
        <end position="308"/>
    </location>
</feature>
<feature type="transmembrane region" description="Helical" evidence="1">
    <location>
        <begin position="182"/>
        <end position="208"/>
    </location>
</feature>
<feature type="non-terminal residue" evidence="2">
    <location>
        <position position="392"/>
    </location>
</feature>
<keyword evidence="1" id="KW-0812">Transmembrane</keyword>
<feature type="transmembrane region" description="Helical" evidence="1">
    <location>
        <begin position="220"/>
        <end position="240"/>
    </location>
</feature>
<feature type="transmembrane region" description="Helical" evidence="1">
    <location>
        <begin position="89"/>
        <end position="109"/>
    </location>
</feature>
<accession>A0A382LYH9</accession>
<protein>
    <submittedName>
        <fullName evidence="2">Uncharacterized protein</fullName>
    </submittedName>
</protein>
<gene>
    <name evidence="2" type="ORF">METZ01_LOCUS294447</name>
</gene>
<evidence type="ECO:0000313" key="2">
    <source>
        <dbReference type="EMBL" id="SVC41593.1"/>
    </source>
</evidence>
<feature type="transmembrane region" description="Helical" evidence="1">
    <location>
        <begin position="121"/>
        <end position="146"/>
    </location>
</feature>
<sequence>MAALIAGGWQVRLFGEVTATDSVTWVAGLVLLAALALSGGFPFHRSLLPIVSLPAAVRAHISGLLLLAAGGLVLRVVEMGDWTGSSTVGFGFILPALAAAILSLASTDLRRAQLWAWSSQLAFAVALTLSTPAVIAAGVWVCLALVRPAAAWAVDVVDAALGDTADANRWGGLAASLPVACWMSVLAAVGVAGLPPWGLFILHGHLLATQPPATPEFAMLALLPALVVVPALRLGLWPFLGSPRHSVLAPQEQTAVPSPVVATVIFSAVIGGLWPLTLLLTQHLPSTPALGTVAALGLVLLLVTGWVGRRRPDVDPELSASPLRQFVGDGLALSNRRFRGVTGGLRQLAWLVDIVSLVPGVLVLVCRGVGWGVTWVESRPLWWAVLTTAAMV</sequence>
<feature type="transmembrane region" description="Helical" evidence="1">
    <location>
        <begin position="55"/>
        <end position="77"/>
    </location>
</feature>
<reference evidence="2" key="1">
    <citation type="submission" date="2018-05" db="EMBL/GenBank/DDBJ databases">
        <authorList>
            <person name="Lanie J.A."/>
            <person name="Ng W.-L."/>
            <person name="Kazmierczak K.M."/>
            <person name="Andrzejewski T.M."/>
            <person name="Davidsen T.M."/>
            <person name="Wayne K.J."/>
            <person name="Tettelin H."/>
            <person name="Glass J.I."/>
            <person name="Rusch D."/>
            <person name="Podicherti R."/>
            <person name="Tsui H.-C.T."/>
            <person name="Winkler M.E."/>
        </authorList>
    </citation>
    <scope>NUCLEOTIDE SEQUENCE</scope>
</reference>
<keyword evidence="1" id="KW-1133">Transmembrane helix</keyword>
<feature type="transmembrane region" description="Helical" evidence="1">
    <location>
        <begin position="348"/>
        <end position="369"/>
    </location>
</feature>
<proteinExistence type="predicted"/>
<dbReference type="AlphaFoldDB" id="A0A382LYH9"/>
<feature type="transmembrane region" description="Helical" evidence="1">
    <location>
        <begin position="260"/>
        <end position="281"/>
    </location>
</feature>
<evidence type="ECO:0000256" key="1">
    <source>
        <dbReference type="SAM" id="Phobius"/>
    </source>
</evidence>
<feature type="transmembrane region" description="Helical" evidence="1">
    <location>
        <begin position="23"/>
        <end position="43"/>
    </location>
</feature>